<comment type="caution">
    <text evidence="1">The sequence shown here is derived from an EMBL/GenBank/DDBJ whole genome shotgun (WGS) entry which is preliminary data.</text>
</comment>
<protein>
    <submittedName>
        <fullName evidence="1">Uncharacterized protein</fullName>
    </submittedName>
</protein>
<sequence>VHLHDAALAPERLDEDGEVRLGRFAHVGAAVPEKNVFGYLLRNGRAAAHGLALGAVPVVLRGAPHAVEVKAVVQ</sequence>
<organism evidence="1">
    <name type="scientific">Tanacetum cinerariifolium</name>
    <name type="common">Dalmatian daisy</name>
    <name type="synonym">Chrysanthemum cinerariifolium</name>
    <dbReference type="NCBI Taxonomy" id="118510"/>
    <lineage>
        <taxon>Eukaryota</taxon>
        <taxon>Viridiplantae</taxon>
        <taxon>Streptophyta</taxon>
        <taxon>Embryophyta</taxon>
        <taxon>Tracheophyta</taxon>
        <taxon>Spermatophyta</taxon>
        <taxon>Magnoliopsida</taxon>
        <taxon>eudicotyledons</taxon>
        <taxon>Gunneridae</taxon>
        <taxon>Pentapetalae</taxon>
        <taxon>asterids</taxon>
        <taxon>campanulids</taxon>
        <taxon>Asterales</taxon>
        <taxon>Asteraceae</taxon>
        <taxon>Asteroideae</taxon>
        <taxon>Anthemideae</taxon>
        <taxon>Anthemidinae</taxon>
        <taxon>Tanacetum</taxon>
    </lineage>
</organism>
<dbReference type="EMBL" id="BKCJ011366525">
    <property type="protein sequence ID" value="GFD26172.1"/>
    <property type="molecule type" value="Genomic_DNA"/>
</dbReference>
<evidence type="ECO:0000313" key="1">
    <source>
        <dbReference type="EMBL" id="GFD26172.1"/>
    </source>
</evidence>
<proteinExistence type="predicted"/>
<name>A0A699US49_TANCI</name>
<accession>A0A699US49</accession>
<feature type="non-terminal residue" evidence="1">
    <location>
        <position position="1"/>
    </location>
</feature>
<gene>
    <name evidence="1" type="ORF">Tci_898141</name>
</gene>
<reference evidence="1" key="1">
    <citation type="journal article" date="2019" name="Sci. Rep.">
        <title>Draft genome of Tanacetum cinerariifolium, the natural source of mosquito coil.</title>
        <authorList>
            <person name="Yamashiro T."/>
            <person name="Shiraishi A."/>
            <person name="Satake H."/>
            <person name="Nakayama K."/>
        </authorList>
    </citation>
    <scope>NUCLEOTIDE SEQUENCE</scope>
</reference>
<dbReference type="AlphaFoldDB" id="A0A699US49"/>